<evidence type="ECO:0000313" key="2">
    <source>
        <dbReference type="RefSeq" id="XP_017890673.1"/>
    </source>
</evidence>
<proteinExistence type="predicted"/>
<dbReference type="RefSeq" id="XP_017890673.1">
    <property type="nucleotide sequence ID" value="XM_018035184.2"/>
</dbReference>
<accession>A0AAJ7JE97</accession>
<name>A0AAJ7JE97_9HYME</name>
<gene>
    <name evidence="2" type="primary">LOC108631340</name>
</gene>
<organism evidence="1 2">
    <name type="scientific">Ceratina calcarata</name>
    <dbReference type="NCBI Taxonomy" id="156304"/>
    <lineage>
        <taxon>Eukaryota</taxon>
        <taxon>Metazoa</taxon>
        <taxon>Ecdysozoa</taxon>
        <taxon>Arthropoda</taxon>
        <taxon>Hexapoda</taxon>
        <taxon>Insecta</taxon>
        <taxon>Pterygota</taxon>
        <taxon>Neoptera</taxon>
        <taxon>Endopterygota</taxon>
        <taxon>Hymenoptera</taxon>
        <taxon>Apocrita</taxon>
        <taxon>Aculeata</taxon>
        <taxon>Apoidea</taxon>
        <taxon>Anthophila</taxon>
        <taxon>Apidae</taxon>
        <taxon>Ceratina</taxon>
        <taxon>Zadontomerus</taxon>
    </lineage>
</organism>
<keyword evidence="1" id="KW-1185">Reference proteome</keyword>
<evidence type="ECO:0000313" key="1">
    <source>
        <dbReference type="Proteomes" id="UP000694925"/>
    </source>
</evidence>
<dbReference type="AlphaFoldDB" id="A0AAJ7JE97"/>
<dbReference type="Gene3D" id="3.40.50.1820">
    <property type="entry name" value="alpha/beta hydrolase"/>
    <property type="match status" value="1"/>
</dbReference>
<sequence>MGVCHCDDFFLWSNPAKSNDKKMQQILSDIYLSFVIQGEPHVNGVEWQPLDPNKTRFQYLRISSPRNISMDSRSNVGHEDFWNTINFDENKISPTT</sequence>
<reference evidence="2" key="1">
    <citation type="submission" date="2025-08" db="UniProtKB">
        <authorList>
            <consortium name="RefSeq"/>
        </authorList>
    </citation>
    <scope>IDENTIFICATION</scope>
    <source>
        <tissue evidence="2">Whole body</tissue>
    </source>
</reference>
<dbReference type="InterPro" id="IPR029058">
    <property type="entry name" value="AB_hydrolase_fold"/>
</dbReference>
<dbReference type="Proteomes" id="UP000694925">
    <property type="component" value="Unplaced"/>
</dbReference>
<protein>
    <submittedName>
        <fullName evidence="2">Venom carboxylesterase-6-like</fullName>
    </submittedName>
</protein>
<dbReference type="GeneID" id="108631340"/>
<dbReference type="SUPFAM" id="SSF53474">
    <property type="entry name" value="alpha/beta-Hydrolases"/>
    <property type="match status" value="1"/>
</dbReference>
<dbReference type="KEGG" id="ccal:108631340"/>